<keyword evidence="2" id="KW-1133">Transmembrane helix</keyword>
<name>D9X0A6_STRVT</name>
<reference evidence="4" key="1">
    <citation type="submission" date="2009-02" db="EMBL/GenBank/DDBJ databases">
        <title>Annotation of Streptomyces viridochromogenes strain DSM 40736.</title>
        <authorList>
            <consortium name="The Broad Institute Genome Sequencing Platform"/>
            <consortium name="Broad Institute Microbial Sequencing Center"/>
            <person name="Fischbach M."/>
            <person name="Godfrey P."/>
            <person name="Ward D."/>
            <person name="Young S."/>
            <person name="Zeng Q."/>
            <person name="Koehrsen M."/>
            <person name="Alvarado L."/>
            <person name="Berlin A.M."/>
            <person name="Bochicchio J."/>
            <person name="Borenstein D."/>
            <person name="Chapman S.B."/>
            <person name="Chen Z."/>
            <person name="Engels R."/>
            <person name="Freedman E."/>
            <person name="Gellesch M."/>
            <person name="Goldberg J."/>
            <person name="Griggs A."/>
            <person name="Gujja S."/>
            <person name="Heilman E.R."/>
            <person name="Heiman D.I."/>
            <person name="Hepburn T.A."/>
            <person name="Howarth C."/>
            <person name="Jen D."/>
            <person name="Larson L."/>
            <person name="Lewis B."/>
            <person name="Mehta T."/>
            <person name="Park D."/>
            <person name="Pearson M."/>
            <person name="Richards J."/>
            <person name="Roberts A."/>
            <person name="Saif S."/>
            <person name="Shea T.D."/>
            <person name="Shenoy N."/>
            <person name="Sisk P."/>
            <person name="Stolte C."/>
            <person name="Sykes S.N."/>
            <person name="Thomson T."/>
            <person name="Walk T."/>
            <person name="White J."/>
            <person name="Yandava C."/>
            <person name="Straight P."/>
            <person name="Clardy J."/>
            <person name="Hung D."/>
            <person name="Kolter R."/>
            <person name="Mekalanos J."/>
            <person name="Walker S."/>
            <person name="Walsh C.T."/>
            <person name="Wieland-Brown L.C."/>
            <person name="Haas B."/>
            <person name="Nusbaum C."/>
            <person name="Birren B."/>
        </authorList>
    </citation>
    <scope>NUCLEOTIDE SEQUENCE [LARGE SCALE GENOMIC DNA]</scope>
    <source>
        <strain evidence="4">DSM 40736 / JCM 4977 / BCRC 1201 / Tue 494</strain>
    </source>
</reference>
<feature type="transmembrane region" description="Helical" evidence="2">
    <location>
        <begin position="96"/>
        <end position="114"/>
    </location>
</feature>
<dbReference type="EMBL" id="GG657757">
    <property type="protein sequence ID" value="EFL35490.1"/>
    <property type="molecule type" value="Genomic_DNA"/>
</dbReference>
<gene>
    <name evidence="3" type="ORF">SSQG_06008</name>
</gene>
<dbReference type="AlphaFoldDB" id="D9X0A6"/>
<accession>D9X0A6</accession>
<proteinExistence type="predicted"/>
<keyword evidence="2" id="KW-0472">Membrane</keyword>
<protein>
    <submittedName>
        <fullName evidence="3">Predicted protein</fullName>
    </submittedName>
</protein>
<evidence type="ECO:0000313" key="3">
    <source>
        <dbReference type="EMBL" id="EFL35490.1"/>
    </source>
</evidence>
<organism evidence="3 4">
    <name type="scientific">Streptomyces viridochromogenes (strain DSM 40736 / JCM 4977 / BCRC 1201 / Tue 494)</name>
    <dbReference type="NCBI Taxonomy" id="591159"/>
    <lineage>
        <taxon>Bacteria</taxon>
        <taxon>Bacillati</taxon>
        <taxon>Actinomycetota</taxon>
        <taxon>Actinomycetes</taxon>
        <taxon>Kitasatosporales</taxon>
        <taxon>Streptomycetaceae</taxon>
        <taxon>Streptomyces</taxon>
    </lineage>
</organism>
<keyword evidence="4" id="KW-1185">Reference proteome</keyword>
<evidence type="ECO:0000256" key="1">
    <source>
        <dbReference type="SAM" id="MobiDB-lite"/>
    </source>
</evidence>
<dbReference type="Proteomes" id="UP000004184">
    <property type="component" value="Unassembled WGS sequence"/>
</dbReference>
<sequence length="240" mass="26757">MDQQHAVRGLFACGLVRVLTRPEAPRGRTRNPRRGPPLARPRLPDPGGPCAQHQPYDRVHAGRTEPVSGDRRAGPGPAARPHRRPDPLPGGGRGRVRVMTLIGVGLAVGLFLYLRHRWRAWQITRRERVKLRALGEARVHRPVSQRLLSLLPGAAIRRLFRWRPERIRPTVRVARRGLLGGSIRIRPDQHILAVGMTGSGKSSTLRVLSAYAIRHPRWTLEVWDGKWGVPGGCTPVRPGS</sequence>
<evidence type="ECO:0000313" key="4">
    <source>
        <dbReference type="Proteomes" id="UP000004184"/>
    </source>
</evidence>
<dbReference type="InterPro" id="IPR027417">
    <property type="entry name" value="P-loop_NTPase"/>
</dbReference>
<keyword evidence="2" id="KW-0812">Transmembrane</keyword>
<dbReference type="SUPFAM" id="SSF52540">
    <property type="entry name" value="P-loop containing nucleoside triphosphate hydrolases"/>
    <property type="match status" value="1"/>
</dbReference>
<evidence type="ECO:0000256" key="2">
    <source>
        <dbReference type="SAM" id="Phobius"/>
    </source>
</evidence>
<dbReference type="HOGENOM" id="CLU_1155905_0_0_11"/>
<dbReference type="STRING" id="591159.SSQG_06008"/>
<feature type="compositionally biased region" description="Basic and acidic residues" evidence="1">
    <location>
        <begin position="55"/>
        <end position="73"/>
    </location>
</feature>
<feature type="region of interest" description="Disordered" evidence="1">
    <location>
        <begin position="21"/>
        <end position="94"/>
    </location>
</feature>
<feature type="compositionally biased region" description="Pro residues" evidence="1">
    <location>
        <begin position="34"/>
        <end position="47"/>
    </location>
</feature>